<organism evidence="1 2">
    <name type="scientific">Sinorhizobium phage phiM9</name>
    <dbReference type="NCBI Taxonomy" id="1636182"/>
    <lineage>
        <taxon>Viruses</taxon>
        <taxon>Duplodnaviria</taxon>
        <taxon>Heunggongvirae</taxon>
        <taxon>Uroviricota</taxon>
        <taxon>Caudoviricetes</taxon>
        <taxon>Pootjesviridae</taxon>
        <taxon>Emnonavirus</taxon>
        <taxon>Emnonavirus phiM9</taxon>
    </lineage>
</organism>
<dbReference type="OrthoDB" id="11000at10239"/>
<sequence length="221" mass="24712">MTQKLTMKLFSESLAQSSDLTSFSENDAVKGRQYVIEGIFAQAEKLNRNGRIYPADVLFPDIERYTDYFVRGRLAWGELDHPEKRVAVNMKEVSHLITDLRIEGDNVIGRAVIADTPNGQIVKNLIDIGGQLAVSTRGLGKSVEMDDHERMEIYHMTAIDIVSHPSGIDCFVTGVMEGVDYLVEANLISKSTAFKILNENDKRVSSRDLSMIVSSILKDMK</sequence>
<proteinExistence type="predicted"/>
<evidence type="ECO:0000313" key="2">
    <source>
        <dbReference type="Proteomes" id="UP000033804"/>
    </source>
</evidence>
<reference evidence="2" key="2">
    <citation type="submission" date="2015-03" db="EMBL/GenBank/DDBJ databases">
        <title>The genome and structure of Sinorhizobium meliloti phage phiM9.</title>
        <authorList>
            <person name="Johnson M.C."/>
            <person name="Tatum K.B."/>
            <person name="Lynn J.S."/>
            <person name="Brewer T.E."/>
            <person name="Washburn B.K."/>
            <person name="Stroupe M.E."/>
            <person name="Jones K.M."/>
        </authorList>
    </citation>
    <scope>NUCLEOTIDE SEQUENCE [LARGE SCALE GENOMIC DNA]</scope>
</reference>
<dbReference type="RefSeq" id="YP_009189480.1">
    <property type="nucleotide sequence ID" value="NC_028676.1"/>
</dbReference>
<accession>A0A0F6TGR5</accession>
<dbReference type="GO" id="GO:0008233">
    <property type="term" value="F:peptidase activity"/>
    <property type="evidence" value="ECO:0007669"/>
    <property type="project" value="UniProtKB-KW"/>
</dbReference>
<dbReference type="InterPro" id="IPR005082">
    <property type="entry name" value="Peptidase_U9_T4_prohead"/>
</dbReference>
<dbReference type="KEGG" id="vg:26517778"/>
<name>A0A0F6TGR5_9CAUD</name>
<dbReference type="GeneID" id="26517778"/>
<keyword evidence="2" id="KW-1185">Reference proteome</keyword>
<keyword evidence="1" id="KW-0645">Protease</keyword>
<gene>
    <name evidence="1" type="ORF">Sm_phiM9_098</name>
</gene>
<dbReference type="EMBL" id="KP881232">
    <property type="protein sequence ID" value="AKE44726.1"/>
    <property type="molecule type" value="Genomic_DNA"/>
</dbReference>
<dbReference type="Pfam" id="PF03420">
    <property type="entry name" value="Peptidase_S77"/>
    <property type="match status" value="1"/>
</dbReference>
<evidence type="ECO:0000313" key="1">
    <source>
        <dbReference type="EMBL" id="AKE44726.1"/>
    </source>
</evidence>
<keyword evidence="1" id="KW-0378">Hydrolase</keyword>
<reference evidence="1 2" key="1">
    <citation type="journal article" date="2015" name="J. Virol.">
        <title>Sinorhizobium meliloti Phage ?M9 Defines a New Group of T4 Superfamily Phages with Unusual Genomic Features but a Common T=16 Capsid.</title>
        <authorList>
            <person name="Johnson M.C."/>
            <person name="Tatum K.B."/>
            <person name="Lynn J.S."/>
            <person name="Brewer T.E."/>
            <person name="Lu S."/>
            <person name="Washburn B.K."/>
            <person name="Stroupe M.E."/>
            <person name="Jones K.M."/>
        </authorList>
    </citation>
    <scope>NUCLEOTIDE SEQUENCE [LARGE SCALE GENOMIC DNA]</scope>
</reference>
<protein>
    <submittedName>
        <fullName evidence="1">Putative prohead core scaffold and protease</fullName>
    </submittedName>
</protein>
<dbReference type="GO" id="GO:0006508">
    <property type="term" value="P:proteolysis"/>
    <property type="evidence" value="ECO:0007669"/>
    <property type="project" value="UniProtKB-KW"/>
</dbReference>
<dbReference type="Proteomes" id="UP000033804">
    <property type="component" value="Segment"/>
</dbReference>